<dbReference type="Proteomes" id="UP000814128">
    <property type="component" value="Unassembled WGS sequence"/>
</dbReference>
<gene>
    <name evidence="1" type="ORF">K488DRAFT_87575</name>
</gene>
<reference evidence="1" key="2">
    <citation type="journal article" date="2022" name="New Phytol.">
        <title>Evolutionary transition to the ectomycorrhizal habit in the genomes of a hyperdiverse lineage of mushroom-forming fungi.</title>
        <authorList>
            <person name="Looney B."/>
            <person name="Miyauchi S."/>
            <person name="Morin E."/>
            <person name="Drula E."/>
            <person name="Courty P.E."/>
            <person name="Kohler A."/>
            <person name="Kuo A."/>
            <person name="LaButti K."/>
            <person name="Pangilinan J."/>
            <person name="Lipzen A."/>
            <person name="Riley R."/>
            <person name="Andreopoulos W."/>
            <person name="He G."/>
            <person name="Johnson J."/>
            <person name="Nolan M."/>
            <person name="Tritt A."/>
            <person name="Barry K.W."/>
            <person name="Grigoriev I.V."/>
            <person name="Nagy L.G."/>
            <person name="Hibbett D."/>
            <person name="Henrissat B."/>
            <person name="Matheny P.B."/>
            <person name="Labbe J."/>
            <person name="Martin F.M."/>
        </authorList>
    </citation>
    <scope>NUCLEOTIDE SEQUENCE</scope>
    <source>
        <strain evidence="1">EC-137</strain>
    </source>
</reference>
<accession>A0ACB8QFT6</accession>
<evidence type="ECO:0000313" key="2">
    <source>
        <dbReference type="Proteomes" id="UP000814128"/>
    </source>
</evidence>
<protein>
    <submittedName>
        <fullName evidence="1">ARM repeat-containing protein</fullName>
    </submittedName>
</protein>
<organism evidence="1 2">
    <name type="scientific">Vararia minispora EC-137</name>
    <dbReference type="NCBI Taxonomy" id="1314806"/>
    <lineage>
        <taxon>Eukaryota</taxon>
        <taxon>Fungi</taxon>
        <taxon>Dikarya</taxon>
        <taxon>Basidiomycota</taxon>
        <taxon>Agaricomycotina</taxon>
        <taxon>Agaricomycetes</taxon>
        <taxon>Russulales</taxon>
        <taxon>Lachnocladiaceae</taxon>
        <taxon>Vararia</taxon>
    </lineage>
</organism>
<name>A0ACB8QFT6_9AGAM</name>
<evidence type="ECO:0000313" key="1">
    <source>
        <dbReference type="EMBL" id="KAI0030669.1"/>
    </source>
</evidence>
<sequence>MNYHERPPENAASSETGEERDRAAFQELKPTCVALLRHSQLTASTIPIVIPLLTDLLSALRDMQASNYVMPSSLVSYTAFPLLSFLRRNELASIPDRVLELTLSCLSILCESWWWTCDRQTWEQLFMFCSSVIEGIGSRKEAKARDDETKIAAVQCLIALTRPRNEAEVSVSLLSGSSGTTAAGIFRQFTTHAQSPTYLPIVGRTLSSLIISSESFHRPLQLTSLQELGILLNYYMTEDIIPSVLPGVVSSMIRLALGSSSKGRTNGDIVTEALAVMQVAIVRSIGDDVCLRAGVVRDFTKLEDLVNVEISAEESPGASSPLKTARTVAWLHATSSQLLVALNTITSLVTHPNPSALSALVTFSTSIIGATSLTLPQIRPLLASFLLTLSISSYPRISSQSREALRNLLSSTSKTCHQLLDTVMQITKDNLSVIPRLLLSHSDSKVEHIAGIIEAIGTMASLQRKGGDNGGFAGLSAGIGRLFGPMGGVEKWGWRILSVLEFQSPAVVLTGTSVGQLMLEAPSTARAVMQFPELVLQHASTRSMQAALERMFVALGSAAGEEALFAVEWFVSVGKNSPDARSVAALWCACRLMEGISGMRLSDANATPPRPSRKVEKVARGLARSMADIWNADDSVGAGTSADWQPSFDLLDATLDSPVQYQRGLVELDQRMGILKHKTLPAGSSQARSQILHSTLRKSIALHVLCVSAGILQARFTPLLIHTLYPVLHSIVSSSSFSSVTGFAALEFIALNASYASPANLLLSNFDYALDAVSRRLSREHLDADAMKVLVLLVRLVGPDVVHRASDLVEECFSRLDEYHGYETIVDGLVEVLGEVVKVIEHGEDTHVDRETRTDVALDALLPDAARIDAFESWFKDRHKVNELEVDDTDYGPAPRKARGPSGKEAGVEDEAGDKAADGPIDEEKPPTPVQALTRQIVSRSIYFLTHRSSLIRVRILKLLASAVPVLPESVLLQSIHSAWPFILNRFSDSEAFVVSAAASLVEALAVNVGSWMHMRVWDDIWPIFRRMLKSLEVSDTQSALAHRGIERAGPESVYANSFALYYSIIKTMTASARHVQANDNLMWEVLLAFRRFLHRENHVRLQALAVEFYITAAKNNEDAVWLALEGTMGRVGAEVLFLRKDEWDIEVNMKQVYKMEPL</sequence>
<keyword evidence="2" id="KW-1185">Reference proteome</keyword>
<comment type="caution">
    <text evidence="1">The sequence shown here is derived from an EMBL/GenBank/DDBJ whole genome shotgun (WGS) entry which is preliminary data.</text>
</comment>
<dbReference type="EMBL" id="MU273611">
    <property type="protein sequence ID" value="KAI0030669.1"/>
    <property type="molecule type" value="Genomic_DNA"/>
</dbReference>
<proteinExistence type="predicted"/>
<reference evidence="1" key="1">
    <citation type="submission" date="2021-02" db="EMBL/GenBank/DDBJ databases">
        <authorList>
            <consortium name="DOE Joint Genome Institute"/>
            <person name="Ahrendt S."/>
            <person name="Looney B.P."/>
            <person name="Miyauchi S."/>
            <person name="Morin E."/>
            <person name="Drula E."/>
            <person name="Courty P.E."/>
            <person name="Chicoki N."/>
            <person name="Fauchery L."/>
            <person name="Kohler A."/>
            <person name="Kuo A."/>
            <person name="Labutti K."/>
            <person name="Pangilinan J."/>
            <person name="Lipzen A."/>
            <person name="Riley R."/>
            <person name="Andreopoulos W."/>
            <person name="He G."/>
            <person name="Johnson J."/>
            <person name="Barry K.W."/>
            <person name="Grigoriev I.V."/>
            <person name="Nagy L."/>
            <person name="Hibbett D."/>
            <person name="Henrissat B."/>
            <person name="Matheny P.B."/>
            <person name="Labbe J."/>
            <person name="Martin F."/>
        </authorList>
    </citation>
    <scope>NUCLEOTIDE SEQUENCE</scope>
    <source>
        <strain evidence="1">EC-137</strain>
    </source>
</reference>